<feature type="transmembrane region" description="Helical" evidence="1">
    <location>
        <begin position="251"/>
        <end position="268"/>
    </location>
</feature>
<dbReference type="RefSeq" id="WP_105300083.1">
    <property type="nucleotide sequence ID" value="NZ_CP129529.1"/>
</dbReference>
<keyword evidence="1" id="KW-0472">Membrane</keyword>
<reference evidence="2 3" key="1">
    <citation type="submission" date="2018-02" db="EMBL/GenBank/DDBJ databases">
        <authorList>
            <person name="Rodrigo-Torres L."/>
            <person name="Arahal R. D."/>
            <person name="Lucena T."/>
        </authorList>
    </citation>
    <scope>NUCLEOTIDE SEQUENCE [LARGE SCALE GENOMIC DNA]</scope>
    <source>
        <strain evidence="2 3">CECT 9267</strain>
    </source>
</reference>
<keyword evidence="1" id="KW-1133">Transmembrane helix</keyword>
<dbReference type="Proteomes" id="UP000239650">
    <property type="component" value="Unassembled WGS sequence"/>
</dbReference>
<gene>
    <name evidence="2" type="ORF">LAS9267_00824</name>
</gene>
<proteinExistence type="predicted"/>
<dbReference type="InterPro" id="IPR049458">
    <property type="entry name" value="EpsG-like"/>
</dbReference>
<evidence type="ECO:0000256" key="1">
    <source>
        <dbReference type="SAM" id="Phobius"/>
    </source>
</evidence>
<feature type="transmembrane region" description="Helical" evidence="1">
    <location>
        <begin position="132"/>
        <end position="160"/>
    </location>
</feature>
<feature type="transmembrane region" description="Helical" evidence="1">
    <location>
        <begin position="280"/>
        <end position="298"/>
    </location>
</feature>
<protein>
    <recommendedName>
        <fullName evidence="4">EpsG family protein</fullName>
    </recommendedName>
</protein>
<accession>A0AAE8J4H4</accession>
<feature type="transmembrane region" description="Helical" evidence="1">
    <location>
        <begin position="209"/>
        <end position="231"/>
    </location>
</feature>
<feature type="transmembrane region" description="Helical" evidence="1">
    <location>
        <begin position="172"/>
        <end position="197"/>
    </location>
</feature>
<dbReference type="EMBL" id="OKRC01000003">
    <property type="protein sequence ID" value="SPE20438.1"/>
    <property type="molecule type" value="Genomic_DNA"/>
</dbReference>
<evidence type="ECO:0008006" key="4">
    <source>
        <dbReference type="Google" id="ProtNLM"/>
    </source>
</evidence>
<comment type="caution">
    <text evidence="2">The sequence shown here is derived from an EMBL/GenBank/DDBJ whole genome shotgun (WGS) entry which is preliminary data.</text>
</comment>
<dbReference type="AlphaFoldDB" id="A0AAE8J4H4"/>
<dbReference type="Pfam" id="PF14897">
    <property type="entry name" value="EpsG"/>
    <property type="match status" value="1"/>
</dbReference>
<evidence type="ECO:0000313" key="3">
    <source>
        <dbReference type="Proteomes" id="UP000239650"/>
    </source>
</evidence>
<organism evidence="2 3">
    <name type="scientific">Latilactobacillus sakei</name>
    <name type="common">Lactobacillus sakei</name>
    <dbReference type="NCBI Taxonomy" id="1599"/>
    <lineage>
        <taxon>Bacteria</taxon>
        <taxon>Bacillati</taxon>
        <taxon>Bacillota</taxon>
        <taxon>Bacilli</taxon>
        <taxon>Lactobacillales</taxon>
        <taxon>Lactobacillaceae</taxon>
        <taxon>Latilactobacillus</taxon>
    </lineage>
</organism>
<evidence type="ECO:0000313" key="2">
    <source>
        <dbReference type="EMBL" id="SPE20438.1"/>
    </source>
</evidence>
<sequence>MFIYIFSFFLSTFFVYVSGKISNKTLSHISGIIAILILSILAGQRDFSVGTDVMVYVVPDFFKAQLHTGNFLQFYTDENNGMEFMYMIVQYFGATFFKTPHITLFVLSFITNSFVYLGINNQLDIESKEIGWLAYCFLFYNLTLNMMRQSVSMAIIFYAFSNFKRITFKKTIIFIVLATLFHSSGVIGILIYILFALSKVKNSYIRNIITMLTLIVPFVLTNILEFMIGYGVISDKYTLYFTFGTDMKMDWQNILIRAIGFSSYFIYIKLRPEIRENERMYINIALLDIIFPMNNSYLTWRSSTYLSFFEIKLFATGMKLFSNKNTSRILMQILLVFCMFLYWYYRYIILGYHDTYPYKFGL</sequence>
<name>A0AAE8J4H4_LATSK</name>
<keyword evidence="1" id="KW-0812">Transmembrane</keyword>
<feature type="transmembrane region" description="Helical" evidence="1">
    <location>
        <begin position="329"/>
        <end position="345"/>
    </location>
</feature>